<dbReference type="SUPFAM" id="SSF53850">
    <property type="entry name" value="Periplasmic binding protein-like II"/>
    <property type="match status" value="1"/>
</dbReference>
<dbReference type="AlphaFoldDB" id="A0AA95KG98"/>
<dbReference type="InterPro" id="IPR050950">
    <property type="entry name" value="HTH-type_LysR_regulators"/>
</dbReference>
<dbReference type="Gene3D" id="3.40.190.290">
    <property type="match status" value="1"/>
</dbReference>
<dbReference type="PRINTS" id="PR00039">
    <property type="entry name" value="HTHLYSR"/>
</dbReference>
<keyword evidence="4" id="KW-0804">Transcription</keyword>
<comment type="similarity">
    <text evidence="1">Belongs to the LysR transcriptional regulatory family.</text>
</comment>
<name>A0AA95KG98_9GAMM</name>
<keyword evidence="3" id="KW-0238">DNA-binding</keyword>
<dbReference type="PROSITE" id="PS50931">
    <property type="entry name" value="HTH_LYSR"/>
    <property type="match status" value="1"/>
</dbReference>
<dbReference type="InterPro" id="IPR000847">
    <property type="entry name" value="LysR_HTH_N"/>
</dbReference>
<sequence>MDINNLTAFIEVAKQQSFSKAAEILFLTQPAISKRITALETELGTALFNRINRKVTLTEAGRALLPRAQNLRYELEDIRRIASQLSEQVAGSLSMGTSHHIGLHRLPPFLSFFNTTYPDVHLDLHFVGSEQACEAVEQGDLELAFITLPSELPPQLHAKALWQDELHIVVNREHKLAQFAEVSLEALQAERCILPGKDTYTYQLIAQAFQALTHKLNIYLTTHYLDTLKMLVSAGFGWSVLPHTLVDKTMVVLNTPVKLTRQLGVITHRRRSLSNAASTLLTHLDRFSDGKA</sequence>
<reference evidence="6" key="1">
    <citation type="journal article" date="2023" name="Int. J. Mol. Sci.">
        <title>Metagenomics Revealed a New Genus 'Candidatus Thiocaldithrix dubininis' gen. nov., sp. nov. and a New Species 'Candidatus Thiothrix putei' sp. nov. in the Family Thiotrichaceae, Some Members of Which Have Traits of Both Na+- and H+-Motive Energetics.</title>
        <authorList>
            <person name="Ravin N.V."/>
            <person name="Muntyan M.S."/>
            <person name="Smolyakov D.D."/>
            <person name="Rudenko T.S."/>
            <person name="Beletsky A.V."/>
            <person name="Mardanov A.V."/>
            <person name="Grabovich M.Y."/>
        </authorList>
    </citation>
    <scope>NUCLEOTIDE SEQUENCE</scope>
    <source>
        <strain evidence="6">GKL-01</strain>
    </source>
</reference>
<feature type="domain" description="HTH lysR-type" evidence="5">
    <location>
        <begin position="1"/>
        <end position="58"/>
    </location>
</feature>
<dbReference type="Pfam" id="PF00126">
    <property type="entry name" value="HTH_1"/>
    <property type="match status" value="1"/>
</dbReference>
<reference evidence="6" key="2">
    <citation type="submission" date="2023-04" db="EMBL/GenBank/DDBJ databases">
        <authorList>
            <person name="Beletskiy A.V."/>
            <person name="Mardanov A.V."/>
            <person name="Ravin N.V."/>
        </authorList>
    </citation>
    <scope>NUCLEOTIDE SEQUENCE</scope>
    <source>
        <strain evidence="6">GKL-01</strain>
    </source>
</reference>
<dbReference type="KEGG" id="tdu:QJT80_03585"/>
<dbReference type="GO" id="GO:0003677">
    <property type="term" value="F:DNA binding"/>
    <property type="evidence" value="ECO:0007669"/>
    <property type="project" value="UniProtKB-KW"/>
</dbReference>
<dbReference type="Pfam" id="PF03466">
    <property type="entry name" value="LysR_substrate"/>
    <property type="match status" value="1"/>
</dbReference>
<keyword evidence="2" id="KW-0805">Transcription regulation</keyword>
<evidence type="ECO:0000313" key="6">
    <source>
        <dbReference type="EMBL" id="WGZ91561.1"/>
    </source>
</evidence>
<dbReference type="GO" id="GO:0003700">
    <property type="term" value="F:DNA-binding transcription factor activity"/>
    <property type="evidence" value="ECO:0007669"/>
    <property type="project" value="InterPro"/>
</dbReference>
<dbReference type="InterPro" id="IPR036388">
    <property type="entry name" value="WH-like_DNA-bd_sf"/>
</dbReference>
<dbReference type="InterPro" id="IPR036390">
    <property type="entry name" value="WH_DNA-bd_sf"/>
</dbReference>
<dbReference type="PANTHER" id="PTHR30419">
    <property type="entry name" value="HTH-TYPE TRANSCRIPTIONAL REGULATOR YBHD"/>
    <property type="match status" value="1"/>
</dbReference>
<evidence type="ECO:0000256" key="1">
    <source>
        <dbReference type="ARBA" id="ARBA00009437"/>
    </source>
</evidence>
<dbReference type="PANTHER" id="PTHR30419:SF7">
    <property type="entry name" value="HTH-TYPE TRANSCRIPTIONAL REGULATOR TDCA"/>
    <property type="match status" value="1"/>
</dbReference>
<dbReference type="GO" id="GO:0005829">
    <property type="term" value="C:cytosol"/>
    <property type="evidence" value="ECO:0007669"/>
    <property type="project" value="TreeGrafter"/>
</dbReference>
<evidence type="ECO:0000256" key="2">
    <source>
        <dbReference type="ARBA" id="ARBA00023015"/>
    </source>
</evidence>
<evidence type="ECO:0000259" key="5">
    <source>
        <dbReference type="PROSITE" id="PS50931"/>
    </source>
</evidence>
<evidence type="ECO:0000256" key="3">
    <source>
        <dbReference type="ARBA" id="ARBA00023125"/>
    </source>
</evidence>
<evidence type="ECO:0000256" key="4">
    <source>
        <dbReference type="ARBA" id="ARBA00023163"/>
    </source>
</evidence>
<organism evidence="6">
    <name type="scientific">Candidatus Thiocaldithrix dubininis</name>
    <dbReference type="NCBI Taxonomy" id="3080823"/>
    <lineage>
        <taxon>Bacteria</taxon>
        <taxon>Pseudomonadati</taxon>
        <taxon>Pseudomonadota</taxon>
        <taxon>Gammaproteobacteria</taxon>
        <taxon>Thiotrichales</taxon>
        <taxon>Thiotrichaceae</taxon>
        <taxon>Candidatus Thiocaldithrix</taxon>
    </lineage>
</organism>
<dbReference type="CDD" id="cd05466">
    <property type="entry name" value="PBP2_LTTR_substrate"/>
    <property type="match status" value="1"/>
</dbReference>
<dbReference type="Gene3D" id="1.10.10.10">
    <property type="entry name" value="Winged helix-like DNA-binding domain superfamily/Winged helix DNA-binding domain"/>
    <property type="match status" value="1"/>
</dbReference>
<accession>A0AA95KG98</accession>
<dbReference type="Proteomes" id="UP001300672">
    <property type="component" value="Chromosome"/>
</dbReference>
<dbReference type="FunFam" id="1.10.10.10:FF:000001">
    <property type="entry name" value="LysR family transcriptional regulator"/>
    <property type="match status" value="1"/>
</dbReference>
<dbReference type="InterPro" id="IPR005119">
    <property type="entry name" value="LysR_subst-bd"/>
</dbReference>
<protein>
    <submittedName>
        <fullName evidence="6">LysR family transcriptional regulator</fullName>
    </submittedName>
</protein>
<dbReference type="SUPFAM" id="SSF46785">
    <property type="entry name" value="Winged helix' DNA-binding domain"/>
    <property type="match status" value="1"/>
</dbReference>
<dbReference type="EMBL" id="CP124755">
    <property type="protein sequence ID" value="WGZ91561.1"/>
    <property type="molecule type" value="Genomic_DNA"/>
</dbReference>
<gene>
    <name evidence="6" type="ORF">QJT80_03585</name>
</gene>
<proteinExistence type="inferred from homology"/>